<evidence type="ECO:0000256" key="2">
    <source>
        <dbReference type="ARBA" id="ARBA00008642"/>
    </source>
</evidence>
<comment type="catalytic activity">
    <reaction evidence="12">
        <text>malonyl-[ACP] + acetyl-CoA + H(+) = 3-oxobutanoyl-[ACP] + CO2 + CoA</text>
        <dbReference type="Rhea" id="RHEA:12080"/>
        <dbReference type="Rhea" id="RHEA-COMP:9623"/>
        <dbReference type="Rhea" id="RHEA-COMP:9625"/>
        <dbReference type="ChEBI" id="CHEBI:15378"/>
        <dbReference type="ChEBI" id="CHEBI:16526"/>
        <dbReference type="ChEBI" id="CHEBI:57287"/>
        <dbReference type="ChEBI" id="CHEBI:57288"/>
        <dbReference type="ChEBI" id="CHEBI:78449"/>
        <dbReference type="ChEBI" id="CHEBI:78450"/>
        <dbReference type="EC" id="2.3.1.180"/>
    </reaction>
    <physiologicalReaction direction="left-to-right" evidence="12">
        <dbReference type="Rhea" id="RHEA:12081"/>
    </physiologicalReaction>
</comment>
<protein>
    <recommendedName>
        <fullName evidence="3 13">Beta-ketoacyl-[acyl-carrier-protein] synthase III</fullName>
        <shortName evidence="13">Beta-ketoacyl-ACP synthase III</shortName>
        <shortName evidence="13">KAS III</shortName>
        <ecNumber evidence="3 13">2.3.1.180</ecNumber>
    </recommendedName>
    <alternativeName>
        <fullName evidence="13">3-oxoacyl-[acyl-carrier-protein] synthase 3</fullName>
    </alternativeName>
    <alternativeName>
        <fullName evidence="13">3-oxoacyl-[acyl-carrier-protein] synthase III</fullName>
    </alternativeName>
</protein>
<dbReference type="SUPFAM" id="SSF53901">
    <property type="entry name" value="Thiolase-like"/>
    <property type="match status" value="1"/>
</dbReference>
<evidence type="ECO:0000256" key="3">
    <source>
        <dbReference type="ARBA" id="ARBA00012333"/>
    </source>
</evidence>
<accession>A0A936K5S6</accession>
<evidence type="ECO:0000256" key="7">
    <source>
        <dbReference type="ARBA" id="ARBA00022832"/>
    </source>
</evidence>
<dbReference type="AlphaFoldDB" id="A0A936K5S6"/>
<dbReference type="PANTHER" id="PTHR34069">
    <property type="entry name" value="3-OXOACYL-[ACYL-CARRIER-PROTEIN] SYNTHASE 3"/>
    <property type="match status" value="1"/>
</dbReference>
<evidence type="ECO:0000256" key="5">
    <source>
        <dbReference type="ARBA" id="ARBA00022516"/>
    </source>
</evidence>
<dbReference type="GO" id="GO:0006633">
    <property type="term" value="P:fatty acid biosynthetic process"/>
    <property type="evidence" value="ECO:0007669"/>
    <property type="project" value="UniProtKB-UniRule"/>
</dbReference>
<evidence type="ECO:0000259" key="14">
    <source>
        <dbReference type="Pfam" id="PF08541"/>
    </source>
</evidence>
<evidence type="ECO:0000256" key="13">
    <source>
        <dbReference type="HAMAP-Rule" id="MF_01815"/>
    </source>
</evidence>
<evidence type="ECO:0000256" key="8">
    <source>
        <dbReference type="ARBA" id="ARBA00023098"/>
    </source>
</evidence>
<dbReference type="InterPro" id="IPR013751">
    <property type="entry name" value="ACP_syn_III_N"/>
</dbReference>
<feature type="domain" description="Beta-ketoacyl-[acyl-carrier-protein] synthase III C-terminal" evidence="14">
    <location>
        <begin position="242"/>
        <end position="331"/>
    </location>
</feature>
<feature type="active site" evidence="13">
    <location>
        <position position="118"/>
    </location>
</feature>
<evidence type="ECO:0000256" key="1">
    <source>
        <dbReference type="ARBA" id="ARBA00005194"/>
    </source>
</evidence>
<dbReference type="PANTHER" id="PTHR34069:SF2">
    <property type="entry name" value="BETA-KETOACYL-[ACYL-CARRIER-PROTEIN] SYNTHASE III"/>
    <property type="match status" value="1"/>
</dbReference>
<evidence type="ECO:0000313" key="16">
    <source>
        <dbReference type="EMBL" id="MBK8571430.1"/>
    </source>
</evidence>
<evidence type="ECO:0000256" key="11">
    <source>
        <dbReference type="ARBA" id="ARBA00023315"/>
    </source>
</evidence>
<keyword evidence="10 13" id="KW-0511">Multifunctional enzyme</keyword>
<reference evidence="16 17" key="1">
    <citation type="submission" date="2020-10" db="EMBL/GenBank/DDBJ databases">
        <title>Connecting structure to function with the recovery of over 1000 high-quality activated sludge metagenome-assembled genomes encoding full-length rRNA genes using long-read sequencing.</title>
        <authorList>
            <person name="Singleton C.M."/>
            <person name="Petriglieri F."/>
            <person name="Kristensen J.M."/>
            <person name="Kirkegaard R.H."/>
            <person name="Michaelsen T.Y."/>
            <person name="Andersen M.H."/>
            <person name="Karst S.M."/>
            <person name="Dueholm M.S."/>
            <person name="Nielsen P.H."/>
            <person name="Albertsen M."/>
        </authorList>
    </citation>
    <scope>NUCLEOTIDE SEQUENCE [LARGE SCALE GENOMIC DNA]</scope>
    <source>
        <strain evidence="16">OdNE_18-Q3-R46-58_MAXAC.008</strain>
    </source>
</reference>
<dbReference type="NCBIfam" id="NF006829">
    <property type="entry name" value="PRK09352.1"/>
    <property type="match status" value="1"/>
</dbReference>
<comment type="similarity">
    <text evidence="2 13">Belongs to the thiolase-like superfamily. FabH family.</text>
</comment>
<evidence type="ECO:0000313" key="17">
    <source>
        <dbReference type="Proteomes" id="UP000709959"/>
    </source>
</evidence>
<comment type="subcellular location">
    <subcellularLocation>
        <location evidence="13">Cytoplasm</location>
    </subcellularLocation>
</comment>
<dbReference type="FunFam" id="3.40.47.10:FF:000004">
    <property type="entry name" value="3-oxoacyl-[acyl-carrier-protein] synthase 3"/>
    <property type="match status" value="1"/>
</dbReference>
<dbReference type="GO" id="GO:0004315">
    <property type="term" value="F:3-oxoacyl-[acyl-carrier-protein] synthase activity"/>
    <property type="evidence" value="ECO:0007669"/>
    <property type="project" value="InterPro"/>
</dbReference>
<dbReference type="Pfam" id="PF08545">
    <property type="entry name" value="ACP_syn_III"/>
    <property type="match status" value="1"/>
</dbReference>
<dbReference type="EMBL" id="JADKCH010000001">
    <property type="protein sequence ID" value="MBK8571430.1"/>
    <property type="molecule type" value="Genomic_DNA"/>
</dbReference>
<keyword evidence="11 13" id="KW-0012">Acyltransferase</keyword>
<keyword evidence="9 13" id="KW-0275">Fatty acid biosynthesis</keyword>
<dbReference type="InterPro" id="IPR013747">
    <property type="entry name" value="ACP_syn_III_C"/>
</dbReference>
<keyword evidence="5 13" id="KW-0444">Lipid biosynthesis</keyword>
<dbReference type="InterPro" id="IPR016039">
    <property type="entry name" value="Thiolase-like"/>
</dbReference>
<feature type="active site" evidence="13">
    <location>
        <position position="288"/>
    </location>
</feature>
<evidence type="ECO:0000259" key="15">
    <source>
        <dbReference type="Pfam" id="PF08545"/>
    </source>
</evidence>
<comment type="function">
    <text evidence="13">Catalyzes the condensation reaction of fatty acid synthesis by the addition to an acyl acceptor of two carbons from malonyl-ACP. Catalyzes the first condensation reaction which initiates fatty acid synthesis and may therefore play a role in governing the total rate of fatty acid production. Possesses both acetoacetyl-ACP synthase and acetyl transacylase activities. Its substrate specificity determines the biosynthesis of branched-chain and/or straight-chain of fatty acids.</text>
</comment>
<dbReference type="InterPro" id="IPR004655">
    <property type="entry name" value="FabH"/>
</dbReference>
<evidence type="ECO:0000256" key="9">
    <source>
        <dbReference type="ARBA" id="ARBA00023160"/>
    </source>
</evidence>
<keyword evidence="7 13" id="KW-0276">Fatty acid metabolism</keyword>
<evidence type="ECO:0000256" key="4">
    <source>
        <dbReference type="ARBA" id="ARBA00022490"/>
    </source>
</evidence>
<feature type="active site" evidence="13">
    <location>
        <position position="258"/>
    </location>
</feature>
<dbReference type="CDD" id="cd00830">
    <property type="entry name" value="KAS_III"/>
    <property type="match status" value="1"/>
</dbReference>
<keyword evidence="4 13" id="KW-0963">Cytoplasm</keyword>
<dbReference type="HAMAP" id="MF_01815">
    <property type="entry name" value="FabH"/>
    <property type="match status" value="1"/>
</dbReference>
<comment type="caution">
    <text evidence="16">The sequence shown here is derived from an EMBL/GenBank/DDBJ whole genome shotgun (WGS) entry which is preliminary data.</text>
</comment>
<dbReference type="EC" id="2.3.1.180" evidence="3 13"/>
<organism evidence="16 17">
    <name type="scientific">Candidatus Geothrix odensensis</name>
    <dbReference type="NCBI Taxonomy" id="2954440"/>
    <lineage>
        <taxon>Bacteria</taxon>
        <taxon>Pseudomonadati</taxon>
        <taxon>Acidobacteriota</taxon>
        <taxon>Holophagae</taxon>
        <taxon>Holophagales</taxon>
        <taxon>Holophagaceae</taxon>
        <taxon>Geothrix</taxon>
    </lineage>
</organism>
<feature type="region of interest" description="ACP-binding" evidence="13">
    <location>
        <begin position="259"/>
        <end position="263"/>
    </location>
</feature>
<evidence type="ECO:0000256" key="6">
    <source>
        <dbReference type="ARBA" id="ARBA00022679"/>
    </source>
</evidence>
<dbReference type="Gene3D" id="3.40.47.10">
    <property type="match status" value="1"/>
</dbReference>
<gene>
    <name evidence="13" type="primary">fabH</name>
    <name evidence="16" type="ORF">IPN91_02080</name>
</gene>
<feature type="domain" description="Beta-ketoacyl-[acyl-carrier-protein] synthase III N-terminal" evidence="15">
    <location>
        <begin position="112"/>
        <end position="190"/>
    </location>
</feature>
<keyword evidence="8 13" id="KW-0443">Lipid metabolism</keyword>
<proteinExistence type="inferred from homology"/>
<name>A0A936K5S6_9BACT</name>
<dbReference type="Proteomes" id="UP000709959">
    <property type="component" value="Unassembled WGS sequence"/>
</dbReference>
<dbReference type="Pfam" id="PF08541">
    <property type="entry name" value="ACP_syn_III_C"/>
    <property type="match status" value="1"/>
</dbReference>
<sequence>MNRRLAAPVGITGTGECFPPRVVTNDDLSKIMATNDEWIRTRTGIRERRWVEPGTGASQLGAPALQMALDNRGIKASELDLILVTTVTPDTLFPATACRIQHMVGATNAFGFDLNAACSGFLYALTTAASLVAAGGVKRVGVVGVDIMSTIINLEDRATSVLFGDGAGAVIVERVEEGLGILDFEHKVDGSGGCFLYMPAGGSLKPATAETVAAKEHYIHQAGSEVFKNAVREMADNSKLLMDRNGFTGEQLKLFVPHQANIRIMDAAARRLDLDPARMMVNIDRFANTTTATIPTALHQAFQEKRMAKGDLVALAAFGAGFTWGATLLRWAY</sequence>
<evidence type="ECO:0000256" key="10">
    <source>
        <dbReference type="ARBA" id="ARBA00023268"/>
    </source>
</evidence>
<evidence type="ECO:0000256" key="12">
    <source>
        <dbReference type="ARBA" id="ARBA00051096"/>
    </source>
</evidence>
<dbReference type="GO" id="GO:0044550">
    <property type="term" value="P:secondary metabolite biosynthetic process"/>
    <property type="evidence" value="ECO:0007669"/>
    <property type="project" value="TreeGrafter"/>
</dbReference>
<keyword evidence="6 13" id="KW-0808">Transferase</keyword>
<dbReference type="GO" id="GO:0033818">
    <property type="term" value="F:beta-ketoacyl-acyl-carrier-protein synthase III activity"/>
    <property type="evidence" value="ECO:0007669"/>
    <property type="project" value="UniProtKB-UniRule"/>
</dbReference>
<comment type="domain">
    <text evidence="13">The last Arg residue of the ACP-binding site is essential for the weak association between ACP/AcpP and FabH.</text>
</comment>
<comment type="subunit">
    <text evidence="13">Homodimer.</text>
</comment>
<dbReference type="NCBIfam" id="TIGR00747">
    <property type="entry name" value="fabH"/>
    <property type="match status" value="1"/>
</dbReference>
<comment type="pathway">
    <text evidence="1 13">Lipid metabolism; fatty acid biosynthesis.</text>
</comment>
<dbReference type="GO" id="GO:0005737">
    <property type="term" value="C:cytoplasm"/>
    <property type="evidence" value="ECO:0007669"/>
    <property type="project" value="UniProtKB-SubCell"/>
</dbReference>